<dbReference type="NCBIfam" id="NF033679">
    <property type="entry name" value="DNRLRE_dom"/>
    <property type="match status" value="1"/>
</dbReference>
<keyword evidence="2" id="KW-0964">Secreted</keyword>
<accession>A0ABT9Q2P4</accession>
<proteinExistence type="predicted"/>
<dbReference type="Pfam" id="PF24517">
    <property type="entry name" value="CBM96"/>
    <property type="match status" value="1"/>
</dbReference>
<dbReference type="Proteomes" id="UP001225356">
    <property type="component" value="Unassembled WGS sequence"/>
</dbReference>
<sequence>MFRRKVAIATALVAAGVATVSVVRVFGDASVAYAATTTLTPVADTYVDTTSATTNYGTSGQLGVDDSPVKRMFLRFDVSGLTGISGAKLRIHTDDVFGAKSDNGGTFTAMSNVSWSETGVTSNNQPAIDGATLGSLGAVTRNAWYEIDVSSYVKGNGSFSIGVTSSSGDGADFDSRESGSTAPQLVLTTGAAPSPTPTPTPPAGDPVLVGAGDIAGSGSGDTATAALLDGIPGTVFTAGDEAYPNGSASNFSTYYEPTWGRFKSRTRPVAGNHEYVTPGASAHYAYFGSAAGDPAKGYYSYNLGGWHVVALNSNCSAVGGCNAGSAQEKWLRADLAANSRACTFAYWHHPRFTSGANHAPDTSVSPLVQALYDNNADVIVTGHNHQYERFAPMNPSGQLDNTRGIRHFVIGTGGAGLYSFGTILPNSQVRNNDTFGVVKFTLHAGGYTWQFVPQAGKTFTDGGTTACH</sequence>
<feature type="chain" id="PRO_5046784530" description="Calcineurin-like phosphoesterase" evidence="4">
    <location>
        <begin position="35"/>
        <end position="468"/>
    </location>
</feature>
<protein>
    <recommendedName>
        <fullName evidence="9">Calcineurin-like phosphoesterase</fullName>
    </recommendedName>
</protein>
<comment type="caution">
    <text evidence="7">The sequence shown here is derived from an EMBL/GenBank/DDBJ whole genome shotgun (WGS) entry which is preliminary data.</text>
</comment>
<reference evidence="7 8" key="1">
    <citation type="submission" date="2023-07" db="EMBL/GenBank/DDBJ databases">
        <title>Sequencing the genomes of 1000 actinobacteria strains.</title>
        <authorList>
            <person name="Klenk H.-P."/>
        </authorList>
    </citation>
    <scope>NUCLEOTIDE SEQUENCE [LARGE SCALE GENOMIC DNA]</scope>
    <source>
        <strain evidence="7 8">DSM 46740</strain>
    </source>
</reference>
<dbReference type="Gene3D" id="3.60.21.10">
    <property type="match status" value="1"/>
</dbReference>
<evidence type="ECO:0000256" key="4">
    <source>
        <dbReference type="SAM" id="SignalP"/>
    </source>
</evidence>
<evidence type="ECO:0000256" key="2">
    <source>
        <dbReference type="ARBA" id="ARBA00022525"/>
    </source>
</evidence>
<dbReference type="PANTHER" id="PTHR22953:SF153">
    <property type="entry name" value="PURPLE ACID PHOSPHATASE"/>
    <property type="match status" value="1"/>
</dbReference>
<comment type="subcellular location">
    <subcellularLocation>
        <location evidence="1">Secreted</location>
    </subcellularLocation>
</comment>
<dbReference type="Pfam" id="PF00149">
    <property type="entry name" value="Metallophos"/>
    <property type="match status" value="1"/>
</dbReference>
<evidence type="ECO:0000259" key="5">
    <source>
        <dbReference type="Pfam" id="PF00149"/>
    </source>
</evidence>
<dbReference type="EMBL" id="JAUSQU010000001">
    <property type="protein sequence ID" value="MDP9841005.1"/>
    <property type="molecule type" value="Genomic_DNA"/>
</dbReference>
<keyword evidence="8" id="KW-1185">Reference proteome</keyword>
<feature type="domain" description="Calcineurin-like phosphoesterase" evidence="5">
    <location>
        <begin position="234"/>
        <end position="387"/>
    </location>
</feature>
<evidence type="ECO:0000256" key="1">
    <source>
        <dbReference type="ARBA" id="ARBA00004613"/>
    </source>
</evidence>
<dbReference type="PANTHER" id="PTHR22953">
    <property type="entry name" value="ACID PHOSPHATASE RELATED"/>
    <property type="match status" value="1"/>
</dbReference>
<evidence type="ECO:0000256" key="3">
    <source>
        <dbReference type="ARBA" id="ARBA00022729"/>
    </source>
</evidence>
<evidence type="ECO:0000313" key="8">
    <source>
        <dbReference type="Proteomes" id="UP001225356"/>
    </source>
</evidence>
<dbReference type="InterPro" id="IPR004843">
    <property type="entry name" value="Calcineurin-like_PHP"/>
</dbReference>
<keyword evidence="3 4" id="KW-0732">Signal</keyword>
<name>A0ABT9Q2P4_9ACTN</name>
<dbReference type="SUPFAM" id="SSF56300">
    <property type="entry name" value="Metallo-dependent phosphatases"/>
    <property type="match status" value="1"/>
</dbReference>
<evidence type="ECO:0000259" key="6">
    <source>
        <dbReference type="Pfam" id="PF24517"/>
    </source>
</evidence>
<dbReference type="InterPro" id="IPR039331">
    <property type="entry name" value="PAPs-like"/>
</dbReference>
<dbReference type="InterPro" id="IPR055372">
    <property type="entry name" value="CBM96"/>
</dbReference>
<organism evidence="7 8">
    <name type="scientific">Streptosporangium lutulentum</name>
    <dbReference type="NCBI Taxonomy" id="1461250"/>
    <lineage>
        <taxon>Bacteria</taxon>
        <taxon>Bacillati</taxon>
        <taxon>Actinomycetota</taxon>
        <taxon>Actinomycetes</taxon>
        <taxon>Streptosporangiales</taxon>
        <taxon>Streptosporangiaceae</taxon>
        <taxon>Streptosporangium</taxon>
    </lineage>
</organism>
<evidence type="ECO:0008006" key="9">
    <source>
        <dbReference type="Google" id="ProtNLM"/>
    </source>
</evidence>
<evidence type="ECO:0000313" key="7">
    <source>
        <dbReference type="EMBL" id="MDP9841005.1"/>
    </source>
</evidence>
<feature type="domain" description="Carbohydrate-binding module family 96" evidence="6">
    <location>
        <begin position="36"/>
        <end position="189"/>
    </location>
</feature>
<gene>
    <name evidence="7" type="ORF">J2853_000216</name>
</gene>
<dbReference type="RefSeq" id="WP_307553956.1">
    <property type="nucleotide sequence ID" value="NZ_JAUSQU010000001.1"/>
</dbReference>
<feature type="signal peptide" evidence="4">
    <location>
        <begin position="1"/>
        <end position="34"/>
    </location>
</feature>
<dbReference type="InterPro" id="IPR029052">
    <property type="entry name" value="Metallo-depent_PP-like"/>
</dbReference>